<protein>
    <recommendedName>
        <fullName evidence="4">AB hydrolase-1 domain-containing protein</fullName>
    </recommendedName>
</protein>
<proteinExistence type="inferred from homology"/>
<keyword evidence="2" id="KW-0378">Hydrolase</keyword>
<keyword evidence="3" id="KW-0472">Membrane</keyword>
<dbReference type="InterPro" id="IPR000073">
    <property type="entry name" value="AB_hydrolase_1"/>
</dbReference>
<keyword evidence="6" id="KW-1185">Reference proteome</keyword>
<sequence length="507" mass="53440">MASTTHPVPVEERPAPHAPPGRLWAGARRWLPWAAVLALAAVAGLVGGQVAPLGPVSTLGALVVMATGAGLGVVGGRVVGTAWVVIPLAAAYLAAVELARSDVLLPTVHDVRVDSIWGLLALVLGRGVHGVLLVLPMVLGARVGAGAPGRVTTTVLGVLTFGLAVVVALPASTPPVRDADGDVVPGSIATLDTVLLGGDPHTVLVRAADPDAPVLLYLSGGPGQSDLALARALSEPWVDDVVFATFDQRGNGTSYAALLPTEEATLDRAVADVIELTEYLRARFGEDKVVLLGESWGTILGVLAVERRPDLFHAYLGSGQMVDVTETDRRIYRDLVAYAARTDDAATAALTERTGEPPYADLPWSNADVMLAYDHLYGAYTPSQGYLDRGAASGLDAFGIRGPEYRLVDKVDVLRGLIDTFSVMYPQLQGLDLRREVPRLEVPVFVLDGAAELDGRRDLALEWYAALDAPTKRLLTFEGAAHAVAFEQADAVDRLLADEVLPLVGER</sequence>
<comment type="similarity">
    <text evidence="1">Belongs to the peptidase S33 family.</text>
</comment>
<dbReference type="EMBL" id="BJWH01000011">
    <property type="protein sequence ID" value="GEL98741.1"/>
    <property type="molecule type" value="Genomic_DNA"/>
</dbReference>
<dbReference type="Proteomes" id="UP000321049">
    <property type="component" value="Unassembled WGS sequence"/>
</dbReference>
<dbReference type="SUPFAM" id="SSF53474">
    <property type="entry name" value="alpha/beta-Hydrolases"/>
    <property type="match status" value="1"/>
</dbReference>
<dbReference type="AlphaFoldDB" id="A0A511JL53"/>
<dbReference type="Pfam" id="PF00561">
    <property type="entry name" value="Abhydrolase_1"/>
    <property type="match status" value="1"/>
</dbReference>
<dbReference type="RefSeq" id="WP_146846253.1">
    <property type="nucleotide sequence ID" value="NZ_BJWH01000011.1"/>
</dbReference>
<feature type="domain" description="AB hydrolase-1" evidence="4">
    <location>
        <begin position="213"/>
        <end position="354"/>
    </location>
</feature>
<feature type="transmembrane region" description="Helical" evidence="3">
    <location>
        <begin position="151"/>
        <end position="171"/>
    </location>
</feature>
<name>A0A511JL53_9CELL</name>
<evidence type="ECO:0000313" key="6">
    <source>
        <dbReference type="Proteomes" id="UP000321049"/>
    </source>
</evidence>
<feature type="transmembrane region" description="Helical" evidence="3">
    <location>
        <begin position="116"/>
        <end position="139"/>
    </location>
</feature>
<dbReference type="Gene3D" id="3.40.50.1820">
    <property type="entry name" value="alpha/beta hydrolase"/>
    <property type="match status" value="1"/>
</dbReference>
<organism evidence="5 6">
    <name type="scientific">Cellulomonas terrae</name>
    <dbReference type="NCBI Taxonomy" id="311234"/>
    <lineage>
        <taxon>Bacteria</taxon>
        <taxon>Bacillati</taxon>
        <taxon>Actinomycetota</taxon>
        <taxon>Actinomycetes</taxon>
        <taxon>Micrococcales</taxon>
        <taxon>Cellulomonadaceae</taxon>
        <taxon>Cellulomonas</taxon>
    </lineage>
</organism>
<feature type="transmembrane region" description="Helical" evidence="3">
    <location>
        <begin position="53"/>
        <end position="71"/>
    </location>
</feature>
<accession>A0A511JL53</accession>
<keyword evidence="3" id="KW-0812">Transmembrane</keyword>
<dbReference type="InterPro" id="IPR029058">
    <property type="entry name" value="AB_hydrolase_fold"/>
</dbReference>
<feature type="transmembrane region" description="Helical" evidence="3">
    <location>
        <begin position="30"/>
        <end position="47"/>
    </location>
</feature>
<dbReference type="PRINTS" id="PR00793">
    <property type="entry name" value="PROAMNOPTASE"/>
</dbReference>
<dbReference type="GO" id="GO:0004177">
    <property type="term" value="F:aminopeptidase activity"/>
    <property type="evidence" value="ECO:0007669"/>
    <property type="project" value="UniProtKB-EC"/>
</dbReference>
<evidence type="ECO:0000256" key="3">
    <source>
        <dbReference type="SAM" id="Phobius"/>
    </source>
</evidence>
<dbReference type="InterPro" id="IPR002410">
    <property type="entry name" value="Peptidase_S33"/>
</dbReference>
<evidence type="ECO:0000313" key="5">
    <source>
        <dbReference type="EMBL" id="GEL98741.1"/>
    </source>
</evidence>
<dbReference type="GO" id="GO:0006508">
    <property type="term" value="P:proteolysis"/>
    <property type="evidence" value="ECO:0007669"/>
    <property type="project" value="InterPro"/>
</dbReference>
<keyword evidence="3" id="KW-1133">Transmembrane helix</keyword>
<comment type="caution">
    <text evidence="5">The sequence shown here is derived from an EMBL/GenBank/DDBJ whole genome shotgun (WGS) entry which is preliminary data.</text>
</comment>
<evidence type="ECO:0000256" key="2">
    <source>
        <dbReference type="ARBA" id="ARBA00022801"/>
    </source>
</evidence>
<reference evidence="5 6" key="1">
    <citation type="submission" date="2019-07" db="EMBL/GenBank/DDBJ databases">
        <title>Whole genome shotgun sequence of Cellulomonas terrae NBRC 100819.</title>
        <authorList>
            <person name="Hosoyama A."/>
            <person name="Uohara A."/>
            <person name="Ohji S."/>
            <person name="Ichikawa N."/>
        </authorList>
    </citation>
    <scope>NUCLEOTIDE SEQUENCE [LARGE SCALE GENOMIC DNA]</scope>
    <source>
        <strain evidence="5 6">NBRC 100819</strain>
    </source>
</reference>
<feature type="transmembrane region" description="Helical" evidence="3">
    <location>
        <begin position="78"/>
        <end position="96"/>
    </location>
</feature>
<gene>
    <name evidence="5" type="ORF">CTE05_22880</name>
</gene>
<evidence type="ECO:0000259" key="4">
    <source>
        <dbReference type="Pfam" id="PF00561"/>
    </source>
</evidence>
<dbReference type="OrthoDB" id="8680283at2"/>
<evidence type="ECO:0000256" key="1">
    <source>
        <dbReference type="ARBA" id="ARBA00010088"/>
    </source>
</evidence>